<protein>
    <recommendedName>
        <fullName evidence="14">Peptide O-xylosyltransferase</fullName>
    </recommendedName>
</protein>
<keyword evidence="5" id="KW-0812">Transmembrane</keyword>
<keyword evidence="16" id="KW-1185">Reference proteome</keyword>
<evidence type="ECO:0000256" key="11">
    <source>
        <dbReference type="ARBA" id="ARBA00023136"/>
    </source>
</evidence>
<evidence type="ECO:0000256" key="7">
    <source>
        <dbReference type="ARBA" id="ARBA00022824"/>
    </source>
</evidence>
<evidence type="ECO:0000256" key="13">
    <source>
        <dbReference type="ARBA" id="ARBA00023180"/>
    </source>
</evidence>
<comment type="caution">
    <text evidence="15">The sequence shown here is derived from an EMBL/GenBank/DDBJ whole genome shotgun (WGS) entry which is preliminary data.</text>
</comment>
<keyword evidence="3 15" id="KW-0328">Glycosyltransferase</keyword>
<evidence type="ECO:0000256" key="2">
    <source>
        <dbReference type="ARBA" id="ARBA00004648"/>
    </source>
</evidence>
<keyword evidence="9" id="KW-1133">Transmembrane helix</keyword>
<dbReference type="InterPro" id="IPR003406">
    <property type="entry name" value="Glyco_trans_14"/>
</dbReference>
<keyword evidence="7" id="KW-0256">Endoplasmic reticulum</keyword>
<dbReference type="InterPro" id="IPR043538">
    <property type="entry name" value="XYLT"/>
</dbReference>
<organism evidence="15 16">
    <name type="scientific">Paenibacillus monticola</name>
    <dbReference type="NCBI Taxonomy" id="2666075"/>
    <lineage>
        <taxon>Bacteria</taxon>
        <taxon>Bacillati</taxon>
        <taxon>Bacillota</taxon>
        <taxon>Bacilli</taxon>
        <taxon>Bacillales</taxon>
        <taxon>Paenibacillaceae</taxon>
        <taxon>Paenibacillus</taxon>
    </lineage>
</organism>
<gene>
    <name evidence="15" type="ORF">GJB61_16075</name>
</gene>
<dbReference type="GO" id="GO:0015012">
    <property type="term" value="P:heparan sulfate proteoglycan biosynthetic process"/>
    <property type="evidence" value="ECO:0007669"/>
    <property type="project" value="TreeGrafter"/>
</dbReference>
<dbReference type="GO" id="GO:0046872">
    <property type="term" value="F:metal ion binding"/>
    <property type="evidence" value="ECO:0007669"/>
    <property type="project" value="UniProtKB-KW"/>
</dbReference>
<evidence type="ECO:0000256" key="3">
    <source>
        <dbReference type="ARBA" id="ARBA00022676"/>
    </source>
</evidence>
<sequence length="293" mass="34736">MLLRNFKMAYVILCHKNPEQINMLIHSLTDENVEFFLHVDKKSNIQHEILHQNNIHFVEQRINVHWGHYSQIECILKCFALIQEHGVFSYIHVISGQDLPLVSNGIIVDFFKENQGKQYVKHVELPNAAEMWGCLYRVSVYYPKFILSRHKRVTALRNRYINLIMSVPKLKRNLSSLPNKLYKGSNWMSITGECMDYILEFTKNNPGYVDFYRHSFCGDEIFFHSIILNSHFKEQVVNEVKRYTDWTSGPEFPRTLTVEDNERIQSKGTECFWGRKFDIEVDRTIIREILQKV</sequence>
<evidence type="ECO:0000313" key="15">
    <source>
        <dbReference type="EMBL" id="MRN54501.1"/>
    </source>
</evidence>
<evidence type="ECO:0000256" key="12">
    <source>
        <dbReference type="ARBA" id="ARBA00023157"/>
    </source>
</evidence>
<dbReference type="GO" id="GO:0030158">
    <property type="term" value="F:protein xylosyltransferase activity"/>
    <property type="evidence" value="ECO:0007669"/>
    <property type="project" value="InterPro"/>
</dbReference>
<evidence type="ECO:0000256" key="14">
    <source>
        <dbReference type="ARBA" id="ARBA00042865"/>
    </source>
</evidence>
<dbReference type="Proteomes" id="UP000463051">
    <property type="component" value="Unassembled WGS sequence"/>
</dbReference>
<name>A0A7X2L3N3_9BACL</name>
<proteinExistence type="predicted"/>
<evidence type="ECO:0000256" key="5">
    <source>
        <dbReference type="ARBA" id="ARBA00022692"/>
    </source>
</evidence>
<keyword evidence="11" id="KW-0472">Membrane</keyword>
<keyword evidence="8" id="KW-0735">Signal-anchor</keyword>
<dbReference type="EMBL" id="WJXB01000005">
    <property type="protein sequence ID" value="MRN54501.1"/>
    <property type="molecule type" value="Genomic_DNA"/>
</dbReference>
<dbReference type="GO" id="GO:0050650">
    <property type="term" value="P:chondroitin sulfate proteoglycan biosynthetic process"/>
    <property type="evidence" value="ECO:0007669"/>
    <property type="project" value="TreeGrafter"/>
</dbReference>
<keyword evidence="6" id="KW-0479">Metal-binding</keyword>
<dbReference type="AlphaFoldDB" id="A0A7X2L3N3"/>
<dbReference type="PANTHER" id="PTHR46025:SF3">
    <property type="entry name" value="XYLOSYLTRANSFERASE OXT"/>
    <property type="match status" value="1"/>
</dbReference>
<evidence type="ECO:0000256" key="8">
    <source>
        <dbReference type="ARBA" id="ARBA00022968"/>
    </source>
</evidence>
<keyword evidence="4 15" id="KW-0808">Transferase</keyword>
<dbReference type="GO" id="GO:0016020">
    <property type="term" value="C:membrane"/>
    <property type="evidence" value="ECO:0007669"/>
    <property type="project" value="InterPro"/>
</dbReference>
<evidence type="ECO:0000256" key="10">
    <source>
        <dbReference type="ARBA" id="ARBA00023034"/>
    </source>
</evidence>
<reference evidence="15 16" key="1">
    <citation type="submission" date="2019-11" db="EMBL/GenBank/DDBJ databases">
        <title>Paenibacillus monticola sp. nov., a novel PGPR strain isolated from mountain sample in China.</title>
        <authorList>
            <person name="Zhao Q."/>
            <person name="Li H.-P."/>
            <person name="Zhang J.-L."/>
        </authorList>
    </citation>
    <scope>NUCLEOTIDE SEQUENCE [LARGE SCALE GENOMIC DNA]</scope>
    <source>
        <strain evidence="15 16">LC-T2</strain>
    </source>
</reference>
<keyword evidence="13" id="KW-0325">Glycoprotein</keyword>
<keyword evidence="12" id="KW-1015">Disulfide bond</keyword>
<dbReference type="Pfam" id="PF02485">
    <property type="entry name" value="Branch"/>
    <property type="match status" value="1"/>
</dbReference>
<evidence type="ECO:0000256" key="6">
    <source>
        <dbReference type="ARBA" id="ARBA00022723"/>
    </source>
</evidence>
<evidence type="ECO:0000256" key="4">
    <source>
        <dbReference type="ARBA" id="ARBA00022679"/>
    </source>
</evidence>
<evidence type="ECO:0000313" key="16">
    <source>
        <dbReference type="Proteomes" id="UP000463051"/>
    </source>
</evidence>
<evidence type="ECO:0000256" key="1">
    <source>
        <dbReference type="ARBA" id="ARBA00004323"/>
    </source>
</evidence>
<accession>A0A7X2L3N3</accession>
<keyword evidence="10" id="KW-0333">Golgi apparatus</keyword>
<dbReference type="PANTHER" id="PTHR46025">
    <property type="entry name" value="XYLOSYLTRANSFERASE OXT"/>
    <property type="match status" value="1"/>
</dbReference>
<comment type="subcellular location">
    <subcellularLocation>
        <location evidence="2">Endoplasmic reticulum membrane</location>
        <topology evidence="2">Single-pass type II membrane protein</topology>
    </subcellularLocation>
    <subcellularLocation>
        <location evidence="1">Golgi apparatus membrane</location>
        <topology evidence="1">Single-pass type II membrane protein</topology>
    </subcellularLocation>
</comment>
<evidence type="ECO:0000256" key="9">
    <source>
        <dbReference type="ARBA" id="ARBA00022989"/>
    </source>
</evidence>